<gene>
    <name evidence="2" type="ORF">EC604_09505</name>
</gene>
<evidence type="ECO:0000313" key="2">
    <source>
        <dbReference type="EMBL" id="KAA8784082.1"/>
    </source>
</evidence>
<comment type="caution">
    <text evidence="2">The sequence shown here is derived from an EMBL/GenBank/DDBJ whole genome shotgun (WGS) entry which is preliminary data.</text>
</comment>
<dbReference type="InterPro" id="IPR008928">
    <property type="entry name" value="6-hairpin_glycosidase_sf"/>
</dbReference>
<reference evidence="2 3" key="1">
    <citation type="journal article" date="2019" name="J. Ind. Microbiol. Biotechnol.">
        <title>Paenibacillus amylolyticus 27C64 has a diverse set of carbohydrate-active enzymes and complete pectin deconstruction system.</title>
        <authorList>
            <person name="Keggi C."/>
            <person name="Doran-Peterson J."/>
        </authorList>
    </citation>
    <scope>NUCLEOTIDE SEQUENCE [LARGE SCALE GENOMIC DNA]</scope>
    <source>
        <strain evidence="2 3">27C64</strain>
    </source>
</reference>
<evidence type="ECO:0000256" key="1">
    <source>
        <dbReference type="SAM" id="Phobius"/>
    </source>
</evidence>
<sequence>MIKRTLWIRPASKSIRSGPVAPSYIPVRRNGVKFIFQKKRSWYILLAVVVSVAIVLLWRERFVMEKVSPTVAFVEEHMTNPNGTLATYLQEAASERADIVAGREALSESLGLWMQYALASDNEVMFEQAYKQLQKYYVIRPDIYIAWKLDFEGKAHVATNALGDDLRIMGALLQAADRWERGRADKLATASALSRTLTQRTEQQGYMVDFYDFKSGHSTDTLSLVYVDLLALQAMRDHRMLEPDAYSRYEDVLHKMPDDGLFYPKSMNVNTKAYTYDDKVNLIDQLIVANHVMEMGRKPDKLIAFLKKEFSTRGKLPGQYDRRTQAPAVDYESASVYGLSILLAVRSGDPNWAKQLYQHMIALRGQDKRYPGGYVFDGNTHLFDNLFPLLGETYLYNFLKK</sequence>
<organism evidence="2 3">
    <name type="scientific">Paenibacillus amylolyticus</name>
    <dbReference type="NCBI Taxonomy" id="1451"/>
    <lineage>
        <taxon>Bacteria</taxon>
        <taxon>Bacillati</taxon>
        <taxon>Bacillota</taxon>
        <taxon>Bacilli</taxon>
        <taxon>Bacillales</taxon>
        <taxon>Paenibacillaceae</taxon>
        <taxon>Paenibacillus</taxon>
    </lineage>
</organism>
<keyword evidence="1" id="KW-0472">Membrane</keyword>
<keyword evidence="1" id="KW-1133">Transmembrane helix</keyword>
<keyword evidence="1" id="KW-0812">Transmembrane</keyword>
<keyword evidence="2" id="KW-0378">Hydrolase</keyword>
<dbReference type="Proteomes" id="UP000323664">
    <property type="component" value="Unassembled WGS sequence"/>
</dbReference>
<protein>
    <submittedName>
        <fullName evidence="2">Glycosyl hydrolase</fullName>
    </submittedName>
</protein>
<dbReference type="GO" id="GO:0016787">
    <property type="term" value="F:hydrolase activity"/>
    <property type="evidence" value="ECO:0007669"/>
    <property type="project" value="UniProtKB-KW"/>
</dbReference>
<feature type="transmembrane region" description="Helical" evidence="1">
    <location>
        <begin position="42"/>
        <end position="58"/>
    </location>
</feature>
<accession>A0A5M9WRA2</accession>
<name>A0A5M9WRA2_PAEAM</name>
<proteinExistence type="predicted"/>
<dbReference type="GO" id="GO:0005975">
    <property type="term" value="P:carbohydrate metabolic process"/>
    <property type="evidence" value="ECO:0007669"/>
    <property type="project" value="InterPro"/>
</dbReference>
<dbReference type="InterPro" id="IPR012341">
    <property type="entry name" value="6hp_glycosidase-like_sf"/>
</dbReference>
<dbReference type="Gene3D" id="1.50.10.10">
    <property type="match status" value="1"/>
</dbReference>
<evidence type="ECO:0000313" key="3">
    <source>
        <dbReference type="Proteomes" id="UP000323664"/>
    </source>
</evidence>
<dbReference type="SUPFAM" id="SSF48208">
    <property type="entry name" value="Six-hairpin glycosidases"/>
    <property type="match status" value="1"/>
</dbReference>
<dbReference type="EMBL" id="RIAS01000004">
    <property type="protein sequence ID" value="KAA8784082.1"/>
    <property type="molecule type" value="Genomic_DNA"/>
</dbReference>
<dbReference type="AlphaFoldDB" id="A0A5M9WRA2"/>